<gene>
    <name evidence="4" type="ORF">METZ01_LOCUS184013</name>
</gene>
<feature type="domain" description="Acyl-CoA oxidase/dehydrogenase middle" evidence="2">
    <location>
        <begin position="123"/>
        <end position="160"/>
    </location>
</feature>
<dbReference type="EMBL" id="UINC01036737">
    <property type="protein sequence ID" value="SVB31159.1"/>
    <property type="molecule type" value="Genomic_DNA"/>
</dbReference>
<proteinExistence type="predicted"/>
<dbReference type="Gene3D" id="2.40.110.10">
    <property type="entry name" value="Butyryl-CoA Dehydrogenase, subunit A, domain 2"/>
    <property type="match status" value="1"/>
</dbReference>
<dbReference type="InterPro" id="IPR006089">
    <property type="entry name" value="Acyl-CoA_DH_CS"/>
</dbReference>
<sequence length="162" mass="17742">MDFGFTPDQEVLRTNARKILQEVCTQDYVQQCDTEARPPREAYAAMAENGWLGLILPEEYGGVSGSPIDIAILLEEAGRQYEELAVWMFRSMVWGGYAILSHGSEQQKQEFLPKISSGEITVCFGLTEPGSGSDATALTTFAKKAEDGGYVINGQKVFTSGM</sequence>
<accession>A0A382CZ65</accession>
<dbReference type="Gene3D" id="1.10.540.10">
    <property type="entry name" value="Acyl-CoA dehydrogenase/oxidase, N-terminal domain"/>
    <property type="match status" value="1"/>
</dbReference>
<dbReference type="InterPro" id="IPR046373">
    <property type="entry name" value="Acyl-CoA_Oxase/DH_mid-dom_sf"/>
</dbReference>
<evidence type="ECO:0000256" key="1">
    <source>
        <dbReference type="ARBA" id="ARBA00023002"/>
    </source>
</evidence>
<dbReference type="Pfam" id="PF02770">
    <property type="entry name" value="Acyl-CoA_dh_M"/>
    <property type="match status" value="1"/>
</dbReference>
<name>A0A382CZ65_9ZZZZ</name>
<evidence type="ECO:0000259" key="2">
    <source>
        <dbReference type="Pfam" id="PF02770"/>
    </source>
</evidence>
<keyword evidence="1" id="KW-0560">Oxidoreductase</keyword>
<dbReference type="InterPro" id="IPR037069">
    <property type="entry name" value="AcylCoA_DH/ox_N_sf"/>
</dbReference>
<dbReference type="GO" id="GO:0005886">
    <property type="term" value="C:plasma membrane"/>
    <property type="evidence" value="ECO:0007669"/>
    <property type="project" value="TreeGrafter"/>
</dbReference>
<organism evidence="4">
    <name type="scientific">marine metagenome</name>
    <dbReference type="NCBI Taxonomy" id="408172"/>
    <lineage>
        <taxon>unclassified sequences</taxon>
        <taxon>metagenomes</taxon>
        <taxon>ecological metagenomes</taxon>
    </lineage>
</organism>
<dbReference type="InterPro" id="IPR009100">
    <property type="entry name" value="AcylCoA_DH/oxidase_NM_dom_sf"/>
</dbReference>
<dbReference type="InterPro" id="IPR006091">
    <property type="entry name" value="Acyl-CoA_Oxase/DH_mid-dom"/>
</dbReference>
<dbReference type="Pfam" id="PF02771">
    <property type="entry name" value="Acyl-CoA_dh_N"/>
    <property type="match status" value="1"/>
</dbReference>
<dbReference type="PANTHER" id="PTHR43292">
    <property type="entry name" value="ACYL-COA DEHYDROGENASE"/>
    <property type="match status" value="1"/>
</dbReference>
<dbReference type="AlphaFoldDB" id="A0A382CZ65"/>
<dbReference type="GO" id="GO:0003995">
    <property type="term" value="F:acyl-CoA dehydrogenase activity"/>
    <property type="evidence" value="ECO:0007669"/>
    <property type="project" value="InterPro"/>
</dbReference>
<dbReference type="InterPro" id="IPR052161">
    <property type="entry name" value="Mycobact_Acyl-CoA_DH"/>
</dbReference>
<dbReference type="PROSITE" id="PS00072">
    <property type="entry name" value="ACYL_COA_DH_1"/>
    <property type="match status" value="1"/>
</dbReference>
<reference evidence="4" key="1">
    <citation type="submission" date="2018-05" db="EMBL/GenBank/DDBJ databases">
        <authorList>
            <person name="Lanie J.A."/>
            <person name="Ng W.-L."/>
            <person name="Kazmierczak K.M."/>
            <person name="Andrzejewski T.M."/>
            <person name="Davidsen T.M."/>
            <person name="Wayne K.J."/>
            <person name="Tettelin H."/>
            <person name="Glass J.I."/>
            <person name="Rusch D."/>
            <person name="Podicherti R."/>
            <person name="Tsui H.-C.T."/>
            <person name="Winkler M.E."/>
        </authorList>
    </citation>
    <scope>NUCLEOTIDE SEQUENCE</scope>
</reference>
<dbReference type="InterPro" id="IPR013786">
    <property type="entry name" value="AcylCoA_DH/ox_N"/>
</dbReference>
<protein>
    <recommendedName>
        <fullName evidence="5">Acyl-CoA dehydrogenase/oxidase N-terminal domain-containing protein</fullName>
    </recommendedName>
</protein>
<evidence type="ECO:0000259" key="3">
    <source>
        <dbReference type="Pfam" id="PF02771"/>
    </source>
</evidence>
<dbReference type="SUPFAM" id="SSF56645">
    <property type="entry name" value="Acyl-CoA dehydrogenase NM domain-like"/>
    <property type="match status" value="1"/>
</dbReference>
<evidence type="ECO:0008006" key="5">
    <source>
        <dbReference type="Google" id="ProtNLM"/>
    </source>
</evidence>
<dbReference type="GO" id="GO:0050660">
    <property type="term" value="F:flavin adenine dinucleotide binding"/>
    <property type="evidence" value="ECO:0007669"/>
    <property type="project" value="InterPro"/>
</dbReference>
<evidence type="ECO:0000313" key="4">
    <source>
        <dbReference type="EMBL" id="SVB31159.1"/>
    </source>
</evidence>
<feature type="non-terminal residue" evidence="4">
    <location>
        <position position="162"/>
    </location>
</feature>
<dbReference type="PANTHER" id="PTHR43292:SF4">
    <property type="entry name" value="ACYL-COA DEHYDROGENASE FADE34"/>
    <property type="match status" value="1"/>
</dbReference>
<feature type="domain" description="Acyl-CoA dehydrogenase/oxidase N-terminal" evidence="3">
    <location>
        <begin position="6"/>
        <end position="119"/>
    </location>
</feature>